<evidence type="ECO:0000259" key="5">
    <source>
        <dbReference type="Pfam" id="PF25917"/>
    </source>
</evidence>
<evidence type="ECO:0000259" key="4">
    <source>
        <dbReference type="Pfam" id="PF25876"/>
    </source>
</evidence>
<dbReference type="RefSeq" id="WP_084081597.1">
    <property type="nucleotide sequence ID" value="NZ_CAPNVM010000024.1"/>
</dbReference>
<protein>
    <submittedName>
        <fullName evidence="8">Efflux transporter periplasmic adaptor subunit</fullName>
    </submittedName>
</protein>
<dbReference type="Gene3D" id="2.40.420.20">
    <property type="match status" value="1"/>
</dbReference>
<reference evidence="9" key="1">
    <citation type="submission" date="2017-05" db="EMBL/GenBank/DDBJ databases">
        <title>Improved OligoMM genomes.</title>
        <authorList>
            <person name="Garzetti D."/>
        </authorList>
    </citation>
    <scope>NUCLEOTIDE SEQUENCE [LARGE SCALE GENOMIC DNA]</scope>
    <source>
        <strain evidence="9">YL45</strain>
    </source>
</reference>
<feature type="region of interest" description="Disordered" evidence="3">
    <location>
        <begin position="385"/>
        <end position="433"/>
    </location>
</feature>
<dbReference type="Gene3D" id="1.10.287.470">
    <property type="entry name" value="Helix hairpin bin"/>
    <property type="match status" value="1"/>
</dbReference>
<sequence length="433" mass="46925">MTVIVAAGLVGCDDKKAQTESHRASPVQVVEVIRQDVPADLSFVAKTESSRAVEIYSRISGFLDKRLYREGGMVQKGQVLFVLDKQPFEVQLKEAEAALDSSKAAHLVAKQNLDRIRPLAKLKALSQSDLDSAEGQFQTTLAQIANAQAQVESAKLNLSYCTITSPVSGYAGSALQTDGTYINTGNSHLTTVYAMSPMWVTFSMSENQEAKLSKEVADGIMKVPANNKFIAEVELAGGQIYKYPGRLTFASPDYNPNTGTFEIRASFPNPDNVLKPQQYVRLIVKGATYPNSIIVPQIAVQQGGKGHFVWVINSEGRAQYRPVTVGSWIGSNWLITNGLEAGDKVVTEGVLTLGPDAPVTIVQSTKQEKVSRPMQDQVAKNMPEFVQDPDQLIQTDPLTGNLISSSSTPSKNPVKAAPEKEIEDKAAPSPTKK</sequence>
<proteinExistence type="inferred from homology"/>
<evidence type="ECO:0000256" key="2">
    <source>
        <dbReference type="ARBA" id="ARBA00009477"/>
    </source>
</evidence>
<dbReference type="SUPFAM" id="SSF111369">
    <property type="entry name" value="HlyD-like secretion proteins"/>
    <property type="match status" value="1"/>
</dbReference>
<evidence type="ECO:0000256" key="1">
    <source>
        <dbReference type="ARBA" id="ARBA00004196"/>
    </source>
</evidence>
<dbReference type="EMBL" id="NHMP01000002">
    <property type="protein sequence ID" value="OXE50422.1"/>
    <property type="molecule type" value="Genomic_DNA"/>
</dbReference>
<gene>
    <name evidence="8" type="ORF">ADH67_04990</name>
</gene>
<evidence type="ECO:0000259" key="7">
    <source>
        <dbReference type="Pfam" id="PF25967"/>
    </source>
</evidence>
<feature type="domain" description="Multidrug resistance protein MdtA-like beta-barrel" evidence="6">
    <location>
        <begin position="197"/>
        <end position="285"/>
    </location>
</feature>
<evidence type="ECO:0000259" key="6">
    <source>
        <dbReference type="Pfam" id="PF25944"/>
    </source>
</evidence>
<evidence type="ECO:0000256" key="3">
    <source>
        <dbReference type="SAM" id="MobiDB-lite"/>
    </source>
</evidence>
<dbReference type="NCBIfam" id="TIGR01730">
    <property type="entry name" value="RND_mfp"/>
    <property type="match status" value="1"/>
</dbReference>
<dbReference type="InterPro" id="IPR058627">
    <property type="entry name" value="MdtA-like_C"/>
</dbReference>
<dbReference type="InterPro" id="IPR058626">
    <property type="entry name" value="MdtA-like_b-barrel"/>
</dbReference>
<dbReference type="GO" id="GO:0046677">
    <property type="term" value="P:response to antibiotic"/>
    <property type="evidence" value="ECO:0007669"/>
    <property type="project" value="TreeGrafter"/>
</dbReference>
<comment type="caution">
    <text evidence="8">The sequence shown here is derived from an EMBL/GenBank/DDBJ whole genome shotgun (WGS) entry which is preliminary data.</text>
</comment>
<dbReference type="Pfam" id="PF25917">
    <property type="entry name" value="BSH_RND"/>
    <property type="match status" value="1"/>
</dbReference>
<keyword evidence="9" id="KW-1185">Reference proteome</keyword>
<feature type="compositionally biased region" description="Polar residues" evidence="3">
    <location>
        <begin position="392"/>
        <end position="411"/>
    </location>
</feature>
<comment type="subcellular location">
    <subcellularLocation>
        <location evidence="1">Cell envelope</location>
    </subcellularLocation>
</comment>
<dbReference type="InterPro" id="IPR058625">
    <property type="entry name" value="MdtA-like_BSH"/>
</dbReference>
<dbReference type="FunFam" id="2.40.420.20:FF:000001">
    <property type="entry name" value="Efflux RND transporter periplasmic adaptor subunit"/>
    <property type="match status" value="1"/>
</dbReference>
<feature type="domain" description="Multidrug resistance protein MdtA-like alpha-helical hairpin" evidence="4">
    <location>
        <begin position="91"/>
        <end position="160"/>
    </location>
</feature>
<dbReference type="Gene3D" id="2.40.50.100">
    <property type="match status" value="1"/>
</dbReference>
<dbReference type="Pfam" id="PF25967">
    <property type="entry name" value="RND-MFP_C"/>
    <property type="match status" value="1"/>
</dbReference>
<dbReference type="AlphaFoldDB" id="A0A227KQA2"/>
<comment type="similarity">
    <text evidence="2">Belongs to the membrane fusion protein (MFP) (TC 8.A.1) family.</text>
</comment>
<dbReference type="Gene3D" id="2.40.30.170">
    <property type="match status" value="1"/>
</dbReference>
<dbReference type="InterPro" id="IPR006143">
    <property type="entry name" value="RND_pump_MFP"/>
</dbReference>
<dbReference type="PANTHER" id="PTHR30158">
    <property type="entry name" value="ACRA/E-RELATED COMPONENT OF DRUG EFFLUX TRANSPORTER"/>
    <property type="match status" value="1"/>
</dbReference>
<dbReference type="GO" id="GO:0030313">
    <property type="term" value="C:cell envelope"/>
    <property type="evidence" value="ECO:0007669"/>
    <property type="project" value="UniProtKB-SubCell"/>
</dbReference>
<dbReference type="InterPro" id="IPR058624">
    <property type="entry name" value="MdtA-like_HH"/>
</dbReference>
<name>A0A227KQA2_9BURK</name>
<dbReference type="GO" id="GO:0022857">
    <property type="term" value="F:transmembrane transporter activity"/>
    <property type="evidence" value="ECO:0007669"/>
    <property type="project" value="InterPro"/>
</dbReference>
<evidence type="ECO:0000313" key="8">
    <source>
        <dbReference type="EMBL" id="OXE50422.1"/>
    </source>
</evidence>
<dbReference type="Pfam" id="PF25876">
    <property type="entry name" value="HH_MFP_RND"/>
    <property type="match status" value="1"/>
</dbReference>
<dbReference type="GO" id="GO:0005886">
    <property type="term" value="C:plasma membrane"/>
    <property type="evidence" value="ECO:0007669"/>
    <property type="project" value="TreeGrafter"/>
</dbReference>
<dbReference type="Pfam" id="PF25944">
    <property type="entry name" value="Beta-barrel_RND"/>
    <property type="match status" value="1"/>
</dbReference>
<organism evidence="8 9">
    <name type="scientific">Turicimonas muris</name>
    <dbReference type="NCBI Taxonomy" id="1796652"/>
    <lineage>
        <taxon>Bacteria</taxon>
        <taxon>Pseudomonadati</taxon>
        <taxon>Pseudomonadota</taxon>
        <taxon>Betaproteobacteria</taxon>
        <taxon>Burkholderiales</taxon>
        <taxon>Sutterellaceae</taxon>
        <taxon>Turicimonas</taxon>
    </lineage>
</organism>
<feature type="domain" description="Multidrug resistance protein MdtA-like C-terminal permuted SH3" evidence="7">
    <location>
        <begin position="291"/>
        <end position="350"/>
    </location>
</feature>
<dbReference type="Proteomes" id="UP000214610">
    <property type="component" value="Unassembled WGS sequence"/>
</dbReference>
<feature type="domain" description="Multidrug resistance protein MdtA-like barrel-sandwich hybrid" evidence="5">
    <location>
        <begin position="51"/>
        <end position="188"/>
    </location>
</feature>
<feature type="compositionally biased region" description="Basic and acidic residues" evidence="3">
    <location>
        <begin position="417"/>
        <end position="426"/>
    </location>
</feature>
<accession>A0A227KQA2</accession>
<evidence type="ECO:0000313" key="9">
    <source>
        <dbReference type="Proteomes" id="UP000214610"/>
    </source>
</evidence>